<keyword evidence="2" id="KW-1185">Reference proteome</keyword>
<protein>
    <submittedName>
        <fullName evidence="1">Uncharacterized protein</fullName>
    </submittedName>
</protein>
<dbReference type="EMBL" id="KN831977">
    <property type="protein sequence ID" value="KIO03220.1"/>
    <property type="molecule type" value="Genomic_DNA"/>
</dbReference>
<accession>A0A0C3NQS5</accession>
<dbReference type="AlphaFoldDB" id="A0A0C3NQS5"/>
<reference evidence="2" key="2">
    <citation type="submission" date="2015-01" db="EMBL/GenBank/DDBJ databases">
        <title>Evolutionary Origins and Diversification of the Mycorrhizal Mutualists.</title>
        <authorList>
            <consortium name="DOE Joint Genome Institute"/>
            <consortium name="Mycorrhizal Genomics Consortium"/>
            <person name="Kohler A."/>
            <person name="Kuo A."/>
            <person name="Nagy L.G."/>
            <person name="Floudas D."/>
            <person name="Copeland A."/>
            <person name="Barry K.W."/>
            <person name="Cichocki N."/>
            <person name="Veneault-Fourrey C."/>
            <person name="LaButti K."/>
            <person name="Lindquist E.A."/>
            <person name="Lipzen A."/>
            <person name="Lundell T."/>
            <person name="Morin E."/>
            <person name="Murat C."/>
            <person name="Riley R."/>
            <person name="Ohm R."/>
            <person name="Sun H."/>
            <person name="Tunlid A."/>
            <person name="Henrissat B."/>
            <person name="Grigoriev I.V."/>
            <person name="Hibbett D.S."/>
            <person name="Martin F."/>
        </authorList>
    </citation>
    <scope>NUCLEOTIDE SEQUENCE [LARGE SCALE GENOMIC DNA]</scope>
    <source>
        <strain evidence="2">Marx 270</strain>
    </source>
</reference>
<sequence>MLLYCSVWPLNGVLAVEGKSVSDCQLRTHGAKYYEKVTAPGSELGYTGENEQQSFLRRETQPVIRSRDTEFRSTKEKIT</sequence>
<dbReference type="Proteomes" id="UP000054217">
    <property type="component" value="Unassembled WGS sequence"/>
</dbReference>
<reference evidence="1 2" key="1">
    <citation type="submission" date="2014-04" db="EMBL/GenBank/DDBJ databases">
        <authorList>
            <consortium name="DOE Joint Genome Institute"/>
            <person name="Kuo A."/>
            <person name="Kohler A."/>
            <person name="Costa M.D."/>
            <person name="Nagy L.G."/>
            <person name="Floudas D."/>
            <person name="Copeland A."/>
            <person name="Barry K.W."/>
            <person name="Cichocki N."/>
            <person name="Veneault-Fourrey C."/>
            <person name="LaButti K."/>
            <person name="Lindquist E.A."/>
            <person name="Lipzen A."/>
            <person name="Lundell T."/>
            <person name="Morin E."/>
            <person name="Murat C."/>
            <person name="Sun H."/>
            <person name="Tunlid A."/>
            <person name="Henrissat B."/>
            <person name="Grigoriev I.V."/>
            <person name="Hibbett D.S."/>
            <person name="Martin F."/>
            <person name="Nordberg H.P."/>
            <person name="Cantor M.N."/>
            <person name="Hua S.X."/>
        </authorList>
    </citation>
    <scope>NUCLEOTIDE SEQUENCE [LARGE SCALE GENOMIC DNA]</scope>
    <source>
        <strain evidence="1 2">Marx 270</strain>
    </source>
</reference>
<dbReference type="HOGENOM" id="CLU_2612600_0_0_1"/>
<evidence type="ECO:0000313" key="1">
    <source>
        <dbReference type="EMBL" id="KIO03220.1"/>
    </source>
</evidence>
<feature type="non-terminal residue" evidence="1">
    <location>
        <position position="79"/>
    </location>
</feature>
<gene>
    <name evidence="1" type="ORF">M404DRAFT_1001496</name>
</gene>
<proteinExistence type="predicted"/>
<organism evidence="1 2">
    <name type="scientific">Pisolithus tinctorius Marx 270</name>
    <dbReference type="NCBI Taxonomy" id="870435"/>
    <lineage>
        <taxon>Eukaryota</taxon>
        <taxon>Fungi</taxon>
        <taxon>Dikarya</taxon>
        <taxon>Basidiomycota</taxon>
        <taxon>Agaricomycotina</taxon>
        <taxon>Agaricomycetes</taxon>
        <taxon>Agaricomycetidae</taxon>
        <taxon>Boletales</taxon>
        <taxon>Sclerodermatineae</taxon>
        <taxon>Pisolithaceae</taxon>
        <taxon>Pisolithus</taxon>
    </lineage>
</organism>
<evidence type="ECO:0000313" key="2">
    <source>
        <dbReference type="Proteomes" id="UP000054217"/>
    </source>
</evidence>
<dbReference type="InParanoid" id="A0A0C3NQS5"/>
<name>A0A0C3NQS5_PISTI</name>